<dbReference type="PATRIC" id="fig|989403.3.peg.2961"/>
<dbReference type="AlphaFoldDB" id="A0A165XTS8"/>
<feature type="transmembrane region" description="Helical" evidence="2">
    <location>
        <begin position="92"/>
        <end position="115"/>
    </location>
</feature>
<dbReference type="InterPro" id="IPR032710">
    <property type="entry name" value="NTF2-like_dom_sf"/>
</dbReference>
<evidence type="ECO:0000313" key="4">
    <source>
        <dbReference type="EMBL" id="KZL18030.1"/>
    </source>
</evidence>
<dbReference type="EMBL" id="LMCB01000024">
    <property type="protein sequence ID" value="KZL18030.1"/>
    <property type="molecule type" value="Genomic_DNA"/>
</dbReference>
<keyword evidence="5" id="KW-1185">Reference proteome</keyword>
<protein>
    <submittedName>
        <fullName evidence="4">Tim44-like domain protein</fullName>
    </submittedName>
</protein>
<comment type="caution">
    <text evidence="4">The sequence shown here is derived from an EMBL/GenBank/DDBJ whole genome shotgun (WGS) entry which is preliminary data.</text>
</comment>
<feature type="domain" description="Tim44-like" evidence="3">
    <location>
        <begin position="208"/>
        <end position="347"/>
    </location>
</feature>
<organism evidence="4 5">
    <name type="scientific">Pseudovibrio axinellae</name>
    <dbReference type="NCBI Taxonomy" id="989403"/>
    <lineage>
        <taxon>Bacteria</taxon>
        <taxon>Pseudomonadati</taxon>
        <taxon>Pseudomonadota</taxon>
        <taxon>Alphaproteobacteria</taxon>
        <taxon>Hyphomicrobiales</taxon>
        <taxon>Stappiaceae</taxon>
        <taxon>Pseudovibrio</taxon>
    </lineage>
</organism>
<sequence length="349" mass="37003">MLALKKFPKFLTALVFAVGLMFVTTDFAEAKRGFSFGSRGSRSWSAPKSTNTAPKTAPVQRSMTPDNGPKTGAQQSSAAAASKAATGQKRGFFGGGMIGSMLGGLALGGLIGMLFGGGFGGAAGMFGLIIQMLLIGGGIMLLMRFLRGRQQPQPAGANGYQPAPEENQSFSFNDAGAQDAPRRSGSSGIPNTGFGGTQAAQPDETPVFSSKGDDELGVTAEDFDAFEALLTTVWTAYGSENYGKIREVATPEIMGYFAEELGKAASKGLINEVHSIKLLQGDLSESWNEDGKDYASVAMRYEAIDVMRERSSNKVVEGNADVPEERREIWTFIREAGEAWKLSAIQQAD</sequence>
<feature type="compositionally biased region" description="Low complexity" evidence="1">
    <location>
        <begin position="70"/>
        <end position="81"/>
    </location>
</feature>
<reference evidence="4 5" key="1">
    <citation type="journal article" date="2016" name="Front. Microbiol.">
        <title>Comparative Genomic Analysis Reveals a Diverse Repertoire of Genes Involved in Prokaryote-Eukaryote Interactions within the Pseudovibrio Genus.</title>
        <authorList>
            <person name="Romano S."/>
            <person name="Fernandez-Guerra A."/>
            <person name="Reen F.J."/>
            <person name="Glockner F.O."/>
            <person name="Crowley S.P."/>
            <person name="O'Sullivan O."/>
            <person name="Cotter P.D."/>
            <person name="Adams C."/>
            <person name="Dobson A.D."/>
            <person name="O'Gara F."/>
        </authorList>
    </citation>
    <scope>NUCLEOTIDE SEQUENCE [LARGE SCALE GENOMIC DNA]</scope>
    <source>
        <strain evidence="4 5">Ad2</strain>
    </source>
</reference>
<proteinExistence type="predicted"/>
<dbReference type="SUPFAM" id="SSF54427">
    <property type="entry name" value="NTF2-like"/>
    <property type="match status" value="1"/>
</dbReference>
<dbReference type="InterPro" id="IPR007379">
    <property type="entry name" value="Tim44-like_dom"/>
</dbReference>
<feature type="region of interest" description="Disordered" evidence="1">
    <location>
        <begin position="152"/>
        <end position="214"/>
    </location>
</feature>
<dbReference type="STRING" id="989403.SAMN05421798_106216"/>
<evidence type="ECO:0000256" key="1">
    <source>
        <dbReference type="SAM" id="MobiDB-lite"/>
    </source>
</evidence>
<name>A0A165XTS8_9HYPH</name>
<feature type="transmembrane region" description="Helical" evidence="2">
    <location>
        <begin position="122"/>
        <end position="143"/>
    </location>
</feature>
<keyword evidence="2" id="KW-0472">Membrane</keyword>
<keyword evidence="2" id="KW-1133">Transmembrane helix</keyword>
<feature type="region of interest" description="Disordered" evidence="1">
    <location>
        <begin position="37"/>
        <end position="81"/>
    </location>
</feature>
<feature type="compositionally biased region" description="Polar residues" evidence="1">
    <location>
        <begin position="44"/>
        <end position="65"/>
    </location>
</feature>
<dbReference type="Proteomes" id="UP000076577">
    <property type="component" value="Unassembled WGS sequence"/>
</dbReference>
<keyword evidence="2" id="KW-0812">Transmembrane</keyword>
<dbReference type="OrthoDB" id="9780873at2"/>
<dbReference type="PANTHER" id="PTHR41542:SF1">
    <property type="entry name" value="BLL5807 PROTEIN"/>
    <property type="match status" value="1"/>
</dbReference>
<dbReference type="Pfam" id="PF04280">
    <property type="entry name" value="Tim44"/>
    <property type="match status" value="1"/>
</dbReference>
<evidence type="ECO:0000313" key="5">
    <source>
        <dbReference type="Proteomes" id="UP000076577"/>
    </source>
</evidence>
<dbReference type="SMART" id="SM00978">
    <property type="entry name" value="Tim44"/>
    <property type="match status" value="1"/>
</dbReference>
<dbReference type="RefSeq" id="WP_068006792.1">
    <property type="nucleotide sequence ID" value="NZ_FOFM01000006.1"/>
</dbReference>
<dbReference type="PANTHER" id="PTHR41542">
    <property type="entry name" value="BLL5807 PROTEIN"/>
    <property type="match status" value="1"/>
</dbReference>
<dbReference type="Gene3D" id="3.10.450.240">
    <property type="match status" value="1"/>
</dbReference>
<evidence type="ECO:0000256" key="2">
    <source>
        <dbReference type="SAM" id="Phobius"/>
    </source>
</evidence>
<gene>
    <name evidence="4" type="ORF">PsAD2_02764</name>
</gene>
<evidence type="ECO:0000259" key="3">
    <source>
        <dbReference type="SMART" id="SM00978"/>
    </source>
</evidence>
<accession>A0A165XTS8</accession>